<organism evidence="2 3">
    <name type="scientific">Mugilogobius chulae</name>
    <name type="common">yellowstripe goby</name>
    <dbReference type="NCBI Taxonomy" id="88201"/>
    <lineage>
        <taxon>Eukaryota</taxon>
        <taxon>Metazoa</taxon>
        <taxon>Chordata</taxon>
        <taxon>Craniata</taxon>
        <taxon>Vertebrata</taxon>
        <taxon>Euteleostomi</taxon>
        <taxon>Actinopterygii</taxon>
        <taxon>Neopterygii</taxon>
        <taxon>Teleostei</taxon>
        <taxon>Neoteleostei</taxon>
        <taxon>Acanthomorphata</taxon>
        <taxon>Gobiaria</taxon>
        <taxon>Gobiiformes</taxon>
        <taxon>Gobioidei</taxon>
        <taxon>Gobiidae</taxon>
        <taxon>Gobionellinae</taxon>
        <taxon>Mugilogobius</taxon>
    </lineage>
</organism>
<protein>
    <submittedName>
        <fullName evidence="2">Uncharacterized protein</fullName>
    </submittedName>
</protein>
<sequence length="233" mass="24143">MVLASGLRPPSGGPSASLQPPTKLPQHWSISTHQSSRSSELSSTHQSSLSSSWASAAPPGSSAAAGAAAAHRAPQQQLSISSTHQSSSAAAGAAAAPTRVSSAAAGAANSALSTAPSVAPTMVLSAAPTRAVDVTSPKAPEPAAPNPLLAVSRYTQRNRRRRAEEEASGSCKRKYVRDVAFNTCSKCGQPKTKEFGHSRYQKAFFCARSSGGVTIEQWLSEQRLKDKPEKPPT</sequence>
<dbReference type="EMBL" id="JBBPFD010000090">
    <property type="protein sequence ID" value="KAK7880491.1"/>
    <property type="molecule type" value="Genomic_DNA"/>
</dbReference>
<dbReference type="Proteomes" id="UP001460270">
    <property type="component" value="Unassembled WGS sequence"/>
</dbReference>
<feature type="region of interest" description="Disordered" evidence="1">
    <location>
        <begin position="1"/>
        <end position="118"/>
    </location>
</feature>
<dbReference type="AlphaFoldDB" id="A0AAW0MPL6"/>
<proteinExistence type="predicted"/>
<evidence type="ECO:0000313" key="3">
    <source>
        <dbReference type="Proteomes" id="UP001460270"/>
    </source>
</evidence>
<keyword evidence="3" id="KW-1185">Reference proteome</keyword>
<reference evidence="3" key="1">
    <citation type="submission" date="2024-04" db="EMBL/GenBank/DDBJ databases">
        <title>Salinicola lusitanus LLJ914,a marine bacterium isolated from the Okinawa Trough.</title>
        <authorList>
            <person name="Li J."/>
        </authorList>
    </citation>
    <scope>NUCLEOTIDE SEQUENCE [LARGE SCALE GENOMIC DNA]</scope>
</reference>
<evidence type="ECO:0000256" key="1">
    <source>
        <dbReference type="SAM" id="MobiDB-lite"/>
    </source>
</evidence>
<feature type="compositionally biased region" description="Low complexity" evidence="1">
    <location>
        <begin position="31"/>
        <end position="115"/>
    </location>
</feature>
<gene>
    <name evidence="2" type="ORF">WMY93_032873</name>
</gene>
<evidence type="ECO:0000313" key="2">
    <source>
        <dbReference type="EMBL" id="KAK7880491.1"/>
    </source>
</evidence>
<name>A0AAW0MPL6_9GOBI</name>
<comment type="caution">
    <text evidence="2">The sequence shown here is derived from an EMBL/GenBank/DDBJ whole genome shotgun (WGS) entry which is preliminary data.</text>
</comment>
<accession>A0AAW0MPL6</accession>